<dbReference type="InterPro" id="IPR011576">
    <property type="entry name" value="Pyridox_Oxase_N"/>
</dbReference>
<dbReference type="Gene3D" id="2.30.110.10">
    <property type="entry name" value="Electron Transport, Fmn-binding Protein, Chain A"/>
    <property type="match status" value="1"/>
</dbReference>
<dbReference type="Pfam" id="PF01243">
    <property type="entry name" value="PNPOx_N"/>
    <property type="match status" value="1"/>
</dbReference>
<feature type="domain" description="Pyridoxamine 5'-phosphate oxidase N-terminal" evidence="2">
    <location>
        <begin position="16"/>
        <end position="92"/>
    </location>
</feature>
<dbReference type="HOGENOM" id="CLU_150521_0_0_11"/>
<dbReference type="SUPFAM" id="SSF50475">
    <property type="entry name" value="FMN-binding split barrel"/>
    <property type="match status" value="1"/>
</dbReference>
<proteinExistence type="predicted"/>
<protein>
    <recommendedName>
        <fullName evidence="2">Pyridoxamine 5'-phosphate oxidase N-terminal domain-containing protein</fullName>
    </recommendedName>
</protein>
<dbReference type="GO" id="GO:0070967">
    <property type="term" value="F:coenzyme F420 binding"/>
    <property type="evidence" value="ECO:0007669"/>
    <property type="project" value="TreeGrafter"/>
</dbReference>
<keyword evidence="4" id="KW-1185">Reference proteome</keyword>
<dbReference type="KEGG" id="sesp:BN6_25750"/>
<dbReference type="PANTHER" id="PTHR35176:SF6">
    <property type="entry name" value="HEME OXYGENASE HI_0854-RELATED"/>
    <property type="match status" value="1"/>
</dbReference>
<dbReference type="InterPro" id="IPR052019">
    <property type="entry name" value="F420H2_bilvrd_red/Heme_oxyg"/>
</dbReference>
<keyword evidence="1" id="KW-0560">Oxidoreductase</keyword>
<dbReference type="eggNOG" id="COG3576">
    <property type="taxonomic scope" value="Bacteria"/>
</dbReference>
<dbReference type="Proteomes" id="UP000006281">
    <property type="component" value="Chromosome"/>
</dbReference>
<dbReference type="GO" id="GO:0016627">
    <property type="term" value="F:oxidoreductase activity, acting on the CH-CH group of donors"/>
    <property type="evidence" value="ECO:0007669"/>
    <property type="project" value="TreeGrafter"/>
</dbReference>
<dbReference type="PANTHER" id="PTHR35176">
    <property type="entry name" value="HEME OXYGENASE HI_0854-RELATED"/>
    <property type="match status" value="1"/>
</dbReference>
<accession>K0JYW6</accession>
<organism evidence="3 4">
    <name type="scientific">Saccharothrix espanaensis (strain ATCC 51144 / DSM 44229 / JCM 9112 / NBRC 15066 / NRRL 15764)</name>
    <dbReference type="NCBI Taxonomy" id="1179773"/>
    <lineage>
        <taxon>Bacteria</taxon>
        <taxon>Bacillati</taxon>
        <taxon>Actinomycetota</taxon>
        <taxon>Actinomycetes</taxon>
        <taxon>Pseudonocardiales</taxon>
        <taxon>Pseudonocardiaceae</taxon>
        <taxon>Saccharothrix</taxon>
    </lineage>
</organism>
<dbReference type="NCBIfam" id="TIGR03667">
    <property type="entry name" value="Rv3369"/>
    <property type="match status" value="1"/>
</dbReference>
<dbReference type="AlphaFoldDB" id="K0JYW6"/>
<gene>
    <name evidence="3" type="ordered locus">BN6_25750</name>
</gene>
<dbReference type="STRING" id="1179773.BN6_25750"/>
<evidence type="ECO:0000259" key="2">
    <source>
        <dbReference type="Pfam" id="PF01243"/>
    </source>
</evidence>
<name>K0JYW6_SACES</name>
<evidence type="ECO:0000313" key="4">
    <source>
        <dbReference type="Proteomes" id="UP000006281"/>
    </source>
</evidence>
<evidence type="ECO:0000256" key="1">
    <source>
        <dbReference type="ARBA" id="ARBA00023002"/>
    </source>
</evidence>
<reference evidence="3 4" key="1">
    <citation type="journal article" date="2012" name="BMC Genomics">
        <title>Complete genome sequence of Saccharothrix espanaensis DSM 44229T and comparison to the other completely sequenced Pseudonocardiaceae.</title>
        <authorList>
            <person name="Strobel T."/>
            <person name="Al-Dilaimi A."/>
            <person name="Blom J."/>
            <person name="Gessner A."/>
            <person name="Kalinowski J."/>
            <person name="Luzhetska M."/>
            <person name="Puhler A."/>
            <person name="Szczepanowski R."/>
            <person name="Bechthold A."/>
            <person name="Ruckert C."/>
        </authorList>
    </citation>
    <scope>NUCLEOTIDE SEQUENCE [LARGE SCALE GENOMIC DNA]</scope>
    <source>
        <strain evidence="4">ATCC 51144 / DSM 44229 / JCM 9112 / NBRC 15066 / NRRL 15764</strain>
    </source>
</reference>
<dbReference type="PATRIC" id="fig|1179773.3.peg.2580"/>
<dbReference type="RefSeq" id="WP_015100001.1">
    <property type="nucleotide sequence ID" value="NC_019673.1"/>
</dbReference>
<dbReference type="BioCyc" id="SESP1179773:BN6_RS12495-MONOMER"/>
<dbReference type="InterPro" id="IPR012349">
    <property type="entry name" value="Split_barrel_FMN-bd"/>
</dbReference>
<dbReference type="InterPro" id="IPR019966">
    <property type="entry name" value="F420-dep_enz_PPOX_Rv3369"/>
</dbReference>
<evidence type="ECO:0000313" key="3">
    <source>
        <dbReference type="EMBL" id="CCH29889.1"/>
    </source>
</evidence>
<dbReference type="EMBL" id="HE804045">
    <property type="protein sequence ID" value="CCH29889.1"/>
    <property type="molecule type" value="Genomic_DNA"/>
</dbReference>
<dbReference type="GO" id="GO:0005829">
    <property type="term" value="C:cytosol"/>
    <property type="evidence" value="ECO:0007669"/>
    <property type="project" value="TreeGrafter"/>
</dbReference>
<sequence length="142" mass="15952">MTFALPDPSTEFGARVARRLREDMIAWVTSVDRAGTPQPAPVWFLWEDDAILFYSKPDAKRLDRLKANPRTSVNLNDEGLGRDVLVLTGSLTREDGIAPAHLHEAFTAKYGKLSTDSFGTHETFSELYSVPLVFHPERLRGH</sequence>
<dbReference type="OrthoDB" id="157302at2"/>